<organism evidence="2 3">
    <name type="scientific">Exophiala dermatitidis</name>
    <name type="common">Black yeast-like fungus</name>
    <name type="synonym">Wangiella dermatitidis</name>
    <dbReference type="NCBI Taxonomy" id="5970"/>
    <lineage>
        <taxon>Eukaryota</taxon>
        <taxon>Fungi</taxon>
        <taxon>Dikarya</taxon>
        <taxon>Ascomycota</taxon>
        <taxon>Pezizomycotina</taxon>
        <taxon>Eurotiomycetes</taxon>
        <taxon>Chaetothyriomycetidae</taxon>
        <taxon>Chaetothyriales</taxon>
        <taxon>Herpotrichiellaceae</taxon>
        <taxon>Exophiala</taxon>
    </lineage>
</organism>
<feature type="region of interest" description="Disordered" evidence="1">
    <location>
        <begin position="1"/>
        <end position="266"/>
    </location>
</feature>
<gene>
    <name evidence="2" type="ORF">HRR80_001767</name>
</gene>
<feature type="compositionally biased region" description="Polar residues" evidence="1">
    <location>
        <begin position="67"/>
        <end position="76"/>
    </location>
</feature>
<feature type="compositionally biased region" description="Low complexity" evidence="1">
    <location>
        <begin position="251"/>
        <end position="263"/>
    </location>
</feature>
<proteinExistence type="predicted"/>
<dbReference type="EMBL" id="JAJGCB010000002">
    <property type="protein sequence ID" value="KAJ8995074.1"/>
    <property type="molecule type" value="Genomic_DNA"/>
</dbReference>
<evidence type="ECO:0008006" key="4">
    <source>
        <dbReference type="Google" id="ProtNLM"/>
    </source>
</evidence>
<sequence>MPPKPSSDRAAKKPSGRMIQPALPILPGRPGAKANKKQSIPPQETPKIGERSPEHTVATHNPGAIENDTTGDTPQLTGAPEDVSHTEKPSASTSSPAIASEPASPPPPPQAPTSVQGDEVDVDEKQTAVADNSETVANTMVEVSTLAALETSSSPANSERTHDQAVAPDMAPTEFNVPGPRRHSSSFGSSSVTMGEDTRRVLSGPGPAVATTPPASMPPSHEVVNGNQPFMTTPPGGSAAAGPQAHTEYEAAQASQASVSSASPFDQSANGFPPQMAAFTPSQRTPVPVPRQFNPLVPLIDHLISIAATKEGSDWALQINSPDGQPFVTFGHSVILNRSLRLRKLMDRQKSNTYAVHMINLFPARPIVPHAFEAALRFLYSDTVLSDNFFANILPGPDYHATRLQNLDYILSYWVSGIELGLEPVSVCAERLLVSVLKWDILEATYKHAIELANSPMSQVGKNMTGTDYLIASNAVVRLVLSYLAKNIDVEKFQLDRHSPSNVFPPRLPPLDEGRPRFNPALASMVFGSMPSSSSSFDFTPSPGPDSEPMNQGRNPTFADTVASNILLNVDFENLNLFNELIRQRAGAAGVQIMAAIVEEREQRRLKCFHAEHIGNAERMARSTLWEPVGLKESLNGIVLSREHVGFLLPSNKPPGSSSMRSDSTSTGTA</sequence>
<reference evidence="2" key="1">
    <citation type="submission" date="2023-01" db="EMBL/GenBank/DDBJ databases">
        <title>Exophiala dermititidis isolated from Cystic Fibrosis Patient.</title>
        <authorList>
            <person name="Kurbessoian T."/>
            <person name="Crocker A."/>
            <person name="Murante D."/>
            <person name="Hogan D.A."/>
            <person name="Stajich J.E."/>
        </authorList>
    </citation>
    <scope>NUCLEOTIDE SEQUENCE</scope>
    <source>
        <strain evidence="2">Ex8</strain>
    </source>
</reference>
<protein>
    <recommendedName>
        <fullName evidence="4">BTB domain-containing protein</fullName>
    </recommendedName>
</protein>
<dbReference type="Proteomes" id="UP001161757">
    <property type="component" value="Unassembled WGS sequence"/>
</dbReference>
<feature type="compositionally biased region" description="Polar residues" evidence="1">
    <location>
        <begin position="129"/>
        <end position="142"/>
    </location>
</feature>
<feature type="compositionally biased region" description="Low complexity" evidence="1">
    <location>
        <begin position="657"/>
        <end position="670"/>
    </location>
</feature>
<name>A0AAN6F282_EXODE</name>
<feature type="compositionally biased region" description="Low complexity" evidence="1">
    <location>
        <begin position="234"/>
        <end position="243"/>
    </location>
</feature>
<feature type="compositionally biased region" description="Basic and acidic residues" evidence="1">
    <location>
        <begin position="1"/>
        <end position="11"/>
    </location>
</feature>
<feature type="region of interest" description="Disordered" evidence="1">
    <location>
        <begin position="650"/>
        <end position="670"/>
    </location>
</feature>
<comment type="caution">
    <text evidence="2">The sequence shown here is derived from an EMBL/GenBank/DDBJ whole genome shotgun (WGS) entry which is preliminary data.</text>
</comment>
<dbReference type="AlphaFoldDB" id="A0AAN6F282"/>
<evidence type="ECO:0000313" key="3">
    <source>
        <dbReference type="Proteomes" id="UP001161757"/>
    </source>
</evidence>
<accession>A0AAN6F282</accession>
<feature type="compositionally biased region" description="Low complexity" evidence="1">
    <location>
        <begin position="89"/>
        <end position="102"/>
    </location>
</feature>
<feature type="compositionally biased region" description="Low complexity" evidence="1">
    <location>
        <begin position="204"/>
        <end position="214"/>
    </location>
</feature>
<evidence type="ECO:0000313" key="2">
    <source>
        <dbReference type="EMBL" id="KAJ8995074.1"/>
    </source>
</evidence>
<evidence type="ECO:0000256" key="1">
    <source>
        <dbReference type="SAM" id="MobiDB-lite"/>
    </source>
</evidence>